<evidence type="ECO:0000259" key="2">
    <source>
        <dbReference type="Pfam" id="PF02932"/>
    </source>
</evidence>
<protein>
    <submittedName>
        <fullName evidence="4">Glycine receptor subunit alpha-4-like</fullName>
    </submittedName>
</protein>
<dbReference type="InterPro" id="IPR006028">
    <property type="entry name" value="GABAA/Glycine_rcpt"/>
</dbReference>
<dbReference type="SUPFAM" id="SSF90112">
    <property type="entry name" value="Neurotransmitter-gated ion-channel transmembrane pore"/>
    <property type="match status" value="1"/>
</dbReference>
<feature type="transmembrane region" description="Helical" evidence="1">
    <location>
        <begin position="37"/>
        <end position="55"/>
    </location>
</feature>
<keyword evidence="1" id="KW-0472">Membrane</keyword>
<reference evidence="4" key="1">
    <citation type="submission" date="2025-08" db="UniProtKB">
        <authorList>
            <consortium name="RefSeq"/>
        </authorList>
    </citation>
    <scope>IDENTIFICATION</scope>
    <source>
        <tissue evidence="4">Muscle</tissue>
    </source>
</reference>
<proteinExistence type="predicted"/>
<keyword evidence="1" id="KW-1133">Transmembrane helix</keyword>
<feature type="transmembrane region" description="Helical" evidence="1">
    <location>
        <begin position="193"/>
        <end position="213"/>
    </location>
</feature>
<dbReference type="InterPro" id="IPR006201">
    <property type="entry name" value="Neur_channel"/>
</dbReference>
<evidence type="ECO:0000313" key="4">
    <source>
        <dbReference type="RefSeq" id="XP_022240907.1"/>
    </source>
</evidence>
<sequence>MDVTQCEYGDFTDGNFTYLLATFEFQRNMHFHVLTSYIPSSLVVVVSWVSFWLDVKAAPARVALGVTSLLTLATQMVQSHLSLPPVSYVKALDVWMFFCLFMVFSSLMEYACAYTLAITSSNKKPSQPGFNRMGFQIKRNVIFHASNTKVKDITEVATGQEVEHAPKSSTKHSRENTIPSLQPSYVSTTIIDYISRILFPFSFGVFLIVYWSIYA</sequence>
<accession>A0ABM1SBA2</accession>
<evidence type="ECO:0000313" key="3">
    <source>
        <dbReference type="Proteomes" id="UP000694941"/>
    </source>
</evidence>
<dbReference type="InterPro" id="IPR036719">
    <property type="entry name" value="Neuro-gated_channel_TM_sf"/>
</dbReference>
<evidence type="ECO:0000256" key="1">
    <source>
        <dbReference type="SAM" id="Phobius"/>
    </source>
</evidence>
<dbReference type="InterPro" id="IPR006029">
    <property type="entry name" value="Neurotrans-gated_channel_TM"/>
</dbReference>
<dbReference type="CDD" id="cd19049">
    <property type="entry name" value="LGIC_TM_anion"/>
    <property type="match status" value="1"/>
</dbReference>
<gene>
    <name evidence="4" type="primary">LOC111085635</name>
</gene>
<dbReference type="Pfam" id="PF02932">
    <property type="entry name" value="Neur_chan_memb"/>
    <property type="match status" value="1"/>
</dbReference>
<dbReference type="GeneID" id="111085635"/>
<dbReference type="RefSeq" id="XP_022240907.1">
    <property type="nucleotide sequence ID" value="XM_022385199.1"/>
</dbReference>
<dbReference type="Gene3D" id="1.20.58.390">
    <property type="entry name" value="Neurotransmitter-gated ion-channel transmembrane domain"/>
    <property type="match status" value="1"/>
</dbReference>
<dbReference type="PANTHER" id="PTHR18945">
    <property type="entry name" value="NEUROTRANSMITTER GATED ION CHANNEL"/>
    <property type="match status" value="1"/>
</dbReference>
<keyword evidence="1" id="KW-0812">Transmembrane</keyword>
<feature type="transmembrane region" description="Helical" evidence="1">
    <location>
        <begin position="62"/>
        <end position="83"/>
    </location>
</feature>
<keyword evidence="3" id="KW-1185">Reference proteome</keyword>
<dbReference type="PRINTS" id="PR00253">
    <property type="entry name" value="GABAARECEPTR"/>
</dbReference>
<feature type="domain" description="Neurotransmitter-gated ion-channel transmembrane" evidence="2">
    <location>
        <begin position="37"/>
        <end position="159"/>
    </location>
</feature>
<dbReference type="InterPro" id="IPR038050">
    <property type="entry name" value="Neuro_actylchol_rec"/>
</dbReference>
<dbReference type="Proteomes" id="UP000694941">
    <property type="component" value="Unplaced"/>
</dbReference>
<feature type="transmembrane region" description="Helical" evidence="1">
    <location>
        <begin position="95"/>
        <end position="117"/>
    </location>
</feature>
<organism evidence="3 4">
    <name type="scientific">Limulus polyphemus</name>
    <name type="common">Atlantic horseshoe crab</name>
    <dbReference type="NCBI Taxonomy" id="6850"/>
    <lineage>
        <taxon>Eukaryota</taxon>
        <taxon>Metazoa</taxon>
        <taxon>Ecdysozoa</taxon>
        <taxon>Arthropoda</taxon>
        <taxon>Chelicerata</taxon>
        <taxon>Merostomata</taxon>
        <taxon>Xiphosura</taxon>
        <taxon>Limulidae</taxon>
        <taxon>Limulus</taxon>
    </lineage>
</organism>
<name>A0ABM1SBA2_LIMPO</name>